<dbReference type="PANTHER" id="PTHR21666:SF289">
    <property type="entry name" value="L-ALA--D-GLU ENDOPEPTIDASE"/>
    <property type="match status" value="1"/>
</dbReference>
<gene>
    <name evidence="4" type="ordered locus">Cycma_0451</name>
</gene>
<keyword evidence="1" id="KW-0732">Signal</keyword>
<dbReference type="Pfam" id="PF01551">
    <property type="entry name" value="Peptidase_M23"/>
    <property type="match status" value="1"/>
</dbReference>
<evidence type="ECO:0000259" key="3">
    <source>
        <dbReference type="Pfam" id="PF01551"/>
    </source>
</evidence>
<dbReference type="Proteomes" id="UP000001635">
    <property type="component" value="Chromosome"/>
</dbReference>
<accession>G0IWN7</accession>
<evidence type="ECO:0000313" key="4">
    <source>
        <dbReference type="EMBL" id="AEL24229.1"/>
    </source>
</evidence>
<evidence type="ECO:0000313" key="5">
    <source>
        <dbReference type="Proteomes" id="UP000001635"/>
    </source>
</evidence>
<dbReference type="CDD" id="cd12797">
    <property type="entry name" value="M23_peptidase"/>
    <property type="match status" value="1"/>
</dbReference>
<dbReference type="Gene3D" id="2.70.70.10">
    <property type="entry name" value="Glucose Permease (Domain IIA)"/>
    <property type="match status" value="1"/>
</dbReference>
<dbReference type="GO" id="GO:0004222">
    <property type="term" value="F:metalloendopeptidase activity"/>
    <property type="evidence" value="ECO:0007669"/>
    <property type="project" value="TreeGrafter"/>
</dbReference>
<evidence type="ECO:0000256" key="2">
    <source>
        <dbReference type="SAM" id="Coils"/>
    </source>
</evidence>
<dbReference type="EMBL" id="CP002955">
    <property type="protein sequence ID" value="AEL24229.1"/>
    <property type="molecule type" value="Genomic_DNA"/>
</dbReference>
<dbReference type="InterPro" id="IPR050570">
    <property type="entry name" value="Cell_wall_metabolism_enzyme"/>
</dbReference>
<evidence type="ECO:0000256" key="1">
    <source>
        <dbReference type="ARBA" id="ARBA00022729"/>
    </source>
</evidence>
<name>G0IWN7_CYCMS</name>
<dbReference type="SUPFAM" id="SSF51261">
    <property type="entry name" value="Duplicated hybrid motif"/>
    <property type="match status" value="1"/>
</dbReference>
<dbReference type="AlphaFoldDB" id="G0IWN7"/>
<feature type="coiled-coil region" evidence="2">
    <location>
        <begin position="99"/>
        <end position="133"/>
    </location>
</feature>
<dbReference type="eggNOG" id="COG4942">
    <property type="taxonomic scope" value="Bacteria"/>
</dbReference>
<dbReference type="Gene3D" id="6.10.250.3150">
    <property type="match status" value="1"/>
</dbReference>
<protein>
    <submittedName>
        <fullName evidence="4">Peptidase M23</fullName>
    </submittedName>
</protein>
<dbReference type="InterPro" id="IPR016047">
    <property type="entry name" value="M23ase_b-sheet_dom"/>
</dbReference>
<dbReference type="KEGG" id="cmr:Cycma_0451"/>
<dbReference type="OrthoDB" id="9815884at2"/>
<proteinExistence type="predicted"/>
<dbReference type="PANTHER" id="PTHR21666">
    <property type="entry name" value="PEPTIDASE-RELATED"/>
    <property type="match status" value="1"/>
</dbReference>
<feature type="coiled-coil region" evidence="2">
    <location>
        <begin position="163"/>
        <end position="267"/>
    </location>
</feature>
<dbReference type="STRING" id="880070.Cycma_0451"/>
<organism evidence="4 5">
    <name type="scientific">Cyclobacterium marinum (strain ATCC 25205 / DSM 745 / LMG 13164 / NCIMB 1802)</name>
    <name type="common">Flectobacillus marinus</name>
    <dbReference type="NCBI Taxonomy" id="880070"/>
    <lineage>
        <taxon>Bacteria</taxon>
        <taxon>Pseudomonadati</taxon>
        <taxon>Bacteroidota</taxon>
        <taxon>Cytophagia</taxon>
        <taxon>Cytophagales</taxon>
        <taxon>Cyclobacteriaceae</taxon>
        <taxon>Cyclobacterium</taxon>
    </lineage>
</organism>
<sequence>MPHLISHTIFSPLSKVKVLCLILIILFGLGSTSFLTAQITADRAKLEKEKIAIQKRLREFDNVLRKTTDEKKVSVRQLRAVNQKLQEREKFIATINKELRLVNTEINKTSAHIKRLSEELELLKEEYAQMIYTSYKLNQGVNLITFIFSSATFKQFYMRLKYLKQYSDARKKQVEQMEKISLELAEKQEALEIQKKDQLKVLTEEQEQKKELDQLREEQQRMVNTLSKKEEEVKKEIAATKKQQAELNQLIKNVIAEEIRLAKAAEKEAEQPKAESPDAKALPTTPKVKKLSASFASNKGNIPWPVDNGFIYKKYGTYPHPTLKGITETNDGIDIQTTNNAPVKSVFPGTVTKITTVPGMGGTIIIKHGEFYTMYSRLKTINVKSGEEVQSNTVIGHVYSDEDGYSELHFQTWKGLQVMNPSIWLSSK</sequence>
<feature type="domain" description="M23ase beta-sheet core" evidence="3">
    <location>
        <begin position="329"/>
        <end position="421"/>
    </location>
</feature>
<reference evidence="5" key="1">
    <citation type="submission" date="2011-07" db="EMBL/GenBank/DDBJ databases">
        <title>The complete genome of Cyclobacterium marinum DSM 745.</title>
        <authorList>
            <person name="Lucas S."/>
            <person name="Han J."/>
            <person name="Lapidus A."/>
            <person name="Bruce D."/>
            <person name="Goodwin L."/>
            <person name="Pitluck S."/>
            <person name="Peters L."/>
            <person name="Kyrpides N."/>
            <person name="Mavromatis K."/>
            <person name="Ivanova N."/>
            <person name="Ovchinnikova G."/>
            <person name="Chertkov O."/>
            <person name="Detter J.C."/>
            <person name="Tapia R."/>
            <person name="Han C."/>
            <person name="Land M."/>
            <person name="Hauser L."/>
            <person name="Markowitz V."/>
            <person name="Cheng J.-F."/>
            <person name="Hugenholtz P."/>
            <person name="Woyke T."/>
            <person name="Wu D."/>
            <person name="Tindall B."/>
            <person name="Schuetze A."/>
            <person name="Brambilla E."/>
            <person name="Klenk H.-P."/>
            <person name="Eisen J.A."/>
        </authorList>
    </citation>
    <scope>NUCLEOTIDE SEQUENCE [LARGE SCALE GENOMIC DNA]</scope>
    <source>
        <strain evidence="5">ATCC 25205 / DSM 745 / LMG 13164 / NCIMB 1802</strain>
    </source>
</reference>
<dbReference type="InterPro" id="IPR011055">
    <property type="entry name" value="Dup_hybrid_motif"/>
</dbReference>
<dbReference type="HOGENOM" id="CLU_029425_4_2_10"/>
<keyword evidence="2" id="KW-0175">Coiled coil</keyword>
<keyword evidence="5" id="KW-1185">Reference proteome</keyword>